<feature type="domain" description="CCHC-type" evidence="4">
    <location>
        <begin position="255"/>
        <end position="270"/>
    </location>
</feature>
<keyword evidence="6" id="KW-1185">Reference proteome</keyword>
<keyword evidence="3" id="KW-0732">Signal</keyword>
<keyword evidence="1" id="KW-0479">Metal-binding</keyword>
<dbReference type="Pfam" id="PF00098">
    <property type="entry name" value="zf-CCHC"/>
    <property type="match status" value="1"/>
</dbReference>
<dbReference type="GO" id="GO:0003676">
    <property type="term" value="F:nucleic acid binding"/>
    <property type="evidence" value="ECO:0007669"/>
    <property type="project" value="InterPro"/>
</dbReference>
<dbReference type="Proteomes" id="UP000246171">
    <property type="component" value="Unassembled WGS sequence"/>
</dbReference>
<feature type="region of interest" description="Disordered" evidence="2">
    <location>
        <begin position="164"/>
        <end position="206"/>
    </location>
</feature>
<dbReference type="PROSITE" id="PS50158">
    <property type="entry name" value="ZF_CCHC"/>
    <property type="match status" value="2"/>
</dbReference>
<feature type="chain" id="PRO_5016455280" description="CCHC-type domain-containing protein" evidence="3">
    <location>
        <begin position="17"/>
        <end position="289"/>
    </location>
</feature>
<dbReference type="InterPro" id="IPR001878">
    <property type="entry name" value="Znf_CCHC"/>
</dbReference>
<evidence type="ECO:0000256" key="1">
    <source>
        <dbReference type="PROSITE-ProRule" id="PRU00047"/>
    </source>
</evidence>
<reference evidence="5" key="1">
    <citation type="submission" date="2016-12" db="EMBL/GenBank/DDBJ databases">
        <title>The genomes of Aspergillus section Nigri reveals drivers in fungal speciation.</title>
        <authorList>
            <consortium name="DOE Joint Genome Institute"/>
            <person name="Vesth T.C."/>
            <person name="Nybo J."/>
            <person name="Theobald S."/>
            <person name="Brandl J."/>
            <person name="Frisvad J.C."/>
            <person name="Nielsen K.F."/>
            <person name="Lyhne E.K."/>
            <person name="Kogle M.E."/>
            <person name="Kuo A."/>
            <person name="Riley R."/>
            <person name="Clum A."/>
            <person name="Nolan M."/>
            <person name="Lipzen A."/>
            <person name="Salamov A."/>
            <person name="Henrissat B."/>
            <person name="Wiebenga A."/>
            <person name="De vries R.P."/>
            <person name="Grigoriev I.V."/>
            <person name="Mortensen U.H."/>
            <person name="Andersen M.R."/>
            <person name="Baker S.E."/>
        </authorList>
    </citation>
    <scope>NUCLEOTIDE SEQUENCE</scope>
    <source>
        <strain evidence="5">CBS 122712</strain>
    </source>
</reference>
<keyword evidence="1" id="KW-0862">Zinc</keyword>
<evidence type="ECO:0000256" key="2">
    <source>
        <dbReference type="SAM" id="MobiDB-lite"/>
    </source>
</evidence>
<dbReference type="InterPro" id="IPR036875">
    <property type="entry name" value="Znf_CCHC_sf"/>
</dbReference>
<keyword evidence="1" id="KW-0863">Zinc-finger</keyword>
<dbReference type="AlphaFoldDB" id="A0A317W0J5"/>
<evidence type="ECO:0000313" key="5">
    <source>
        <dbReference type="EMBL" id="PWY78752.1"/>
    </source>
</evidence>
<dbReference type="SUPFAM" id="SSF57756">
    <property type="entry name" value="Retrovirus zinc finger-like domains"/>
    <property type="match status" value="1"/>
</dbReference>
<proteinExistence type="predicted"/>
<dbReference type="VEuPathDB" id="FungiDB:BO83DRAFT_415241"/>
<dbReference type="EMBL" id="MSFU01000006">
    <property type="protein sequence ID" value="PWY78752.1"/>
    <property type="molecule type" value="Genomic_DNA"/>
</dbReference>
<dbReference type="GeneID" id="37056582"/>
<dbReference type="RefSeq" id="XP_025390544.1">
    <property type="nucleotide sequence ID" value="XM_025534620.1"/>
</dbReference>
<evidence type="ECO:0000256" key="3">
    <source>
        <dbReference type="SAM" id="SignalP"/>
    </source>
</evidence>
<evidence type="ECO:0000259" key="4">
    <source>
        <dbReference type="PROSITE" id="PS50158"/>
    </source>
</evidence>
<accession>A0A317W0J5</accession>
<feature type="signal peptide" evidence="3">
    <location>
        <begin position="1"/>
        <end position="16"/>
    </location>
</feature>
<dbReference type="GO" id="GO:0008270">
    <property type="term" value="F:zinc ion binding"/>
    <property type="evidence" value="ECO:0007669"/>
    <property type="project" value="UniProtKB-KW"/>
</dbReference>
<dbReference type="SMART" id="SM00343">
    <property type="entry name" value="ZnF_C2HC"/>
    <property type="match status" value="3"/>
</dbReference>
<organism evidence="5 6">
    <name type="scientific">Aspergillus eucalypticola (strain CBS 122712 / IBT 29274)</name>
    <dbReference type="NCBI Taxonomy" id="1448314"/>
    <lineage>
        <taxon>Eukaryota</taxon>
        <taxon>Fungi</taxon>
        <taxon>Dikarya</taxon>
        <taxon>Ascomycota</taxon>
        <taxon>Pezizomycotina</taxon>
        <taxon>Eurotiomycetes</taxon>
        <taxon>Eurotiomycetidae</taxon>
        <taxon>Eurotiales</taxon>
        <taxon>Aspergillaceae</taxon>
        <taxon>Aspergillus</taxon>
        <taxon>Aspergillus subgen. Circumdati</taxon>
    </lineage>
</organism>
<name>A0A317W0J5_ASPEC</name>
<dbReference type="Gene3D" id="4.10.60.10">
    <property type="entry name" value="Zinc finger, CCHC-type"/>
    <property type="match status" value="1"/>
</dbReference>
<gene>
    <name evidence="5" type="ORF">BO83DRAFT_415241</name>
</gene>
<protein>
    <recommendedName>
        <fullName evidence="4">CCHC-type domain-containing protein</fullName>
    </recommendedName>
</protein>
<feature type="compositionally biased region" description="Polar residues" evidence="2">
    <location>
        <begin position="182"/>
        <end position="191"/>
    </location>
</feature>
<dbReference type="OrthoDB" id="3863715at2759"/>
<evidence type="ECO:0000313" key="6">
    <source>
        <dbReference type="Proteomes" id="UP000246171"/>
    </source>
</evidence>
<comment type="caution">
    <text evidence="5">The sequence shown here is derived from an EMBL/GenBank/DDBJ whole genome shotgun (WGS) entry which is preliminary data.</text>
</comment>
<sequence length="289" mass="33191">MDLTVLIWGLVQPALAHILREVMRNRESIKMLLQKEDTMESVIRGLNEMLDQLERRVSSPGMGDSTETELFNNLARSVRKLHGNMQEIREAYRDKRTGWRFSVQSMKDYRRNRVYRKLRDQFKDVVRDIYYMETCQRFIIRQAGGGGGSSSSGIHVDTPMIVDTNSTTADTPTVRGHGRQLRSLSSSQINRQGGGHRSSRAYEAQKSRVITPVPSWRGLSQTRRDMNKAIFRRQKQGKCRNCGWYGHREYKCFNRCGKCNRTGHKISECPGDVVCYSCGEVGHMQGDCD</sequence>
<feature type="domain" description="CCHC-type" evidence="4">
    <location>
        <begin position="275"/>
        <end position="288"/>
    </location>
</feature>